<dbReference type="SUPFAM" id="SSF53335">
    <property type="entry name" value="S-adenosyl-L-methionine-dependent methyltransferases"/>
    <property type="match status" value="1"/>
</dbReference>
<feature type="domain" description="O-methyltransferase dimerisation" evidence="5">
    <location>
        <begin position="83"/>
        <end position="151"/>
    </location>
</feature>
<reference evidence="7" key="1">
    <citation type="journal article" date="2016" name="Genome Announc.">
        <title>Draft genome sequences of fungus Aspergillus calidoustus.</title>
        <authorList>
            <person name="Horn F."/>
            <person name="Linde J."/>
            <person name="Mattern D.J."/>
            <person name="Walther G."/>
            <person name="Guthke R."/>
            <person name="Scherlach K."/>
            <person name="Martin K."/>
            <person name="Brakhage A.A."/>
            <person name="Petzke L."/>
            <person name="Valiante V."/>
        </authorList>
    </citation>
    <scope>NUCLEOTIDE SEQUENCE [LARGE SCALE GENOMIC DNA]</scope>
    <source>
        <strain evidence="7">SF006504</strain>
    </source>
</reference>
<dbReference type="GO" id="GO:0046983">
    <property type="term" value="F:protein dimerization activity"/>
    <property type="evidence" value="ECO:0007669"/>
    <property type="project" value="InterPro"/>
</dbReference>
<dbReference type="InterPro" id="IPR001077">
    <property type="entry name" value="COMT_C"/>
</dbReference>
<dbReference type="InterPro" id="IPR012967">
    <property type="entry name" value="COMT_dimerisation"/>
</dbReference>
<dbReference type="EMBL" id="CDMC01000004">
    <property type="protein sequence ID" value="CEL04190.1"/>
    <property type="molecule type" value="Genomic_DNA"/>
</dbReference>
<dbReference type="STRING" id="454130.A0A0U5G0I6"/>
<keyword evidence="1" id="KW-0489">Methyltransferase</keyword>
<dbReference type="Pfam" id="PF00891">
    <property type="entry name" value="Methyltransf_2"/>
    <property type="match status" value="1"/>
</dbReference>
<dbReference type="InterPro" id="IPR036390">
    <property type="entry name" value="WH_DNA-bd_sf"/>
</dbReference>
<dbReference type="InterPro" id="IPR036388">
    <property type="entry name" value="WH-like_DNA-bd_sf"/>
</dbReference>
<dbReference type="Gene3D" id="1.10.10.10">
    <property type="entry name" value="Winged helix-like DNA-binding domain superfamily/Winged helix DNA-binding domain"/>
    <property type="match status" value="1"/>
</dbReference>
<sequence>MQITTDTNEYVRSIQQALQSLTAATERCQLTYIGSISHNVHSLSTREGSRRALVLEAYRFLQAAQGPIDAAATCYEQTAHLATVRALLEMGVFEELPNDGTPRSTSDLAARLGVDQSLLTRLLRHASLYGPLERTGEELYRHTPFSLVYLRPEIRGMFRFAMNEHMPAHLKLHEFLTLNSWKTPDSTANNPYTHAHQTNGKTMFANISTKPDRVKAFNDGMTVQAMTAIWMIDLFPFHKTFSASDSRPAAVLAVDIGGGRGKAIARIRDLSGDVRGRFILQDQAHVIAGLERGTASTSYLDGIETVAHDFFIEQPVRGALVYLIRRCLHNWPEDRVVQILKHTAAAMEPGHSRLLIEEIIVPVRDPGIEEGWMDLIMMTLGAKQRTLEEWRAVLAKSGLELTNVYQVEGYCHGLIEARVVS</sequence>
<evidence type="ECO:0000256" key="2">
    <source>
        <dbReference type="ARBA" id="ARBA00022679"/>
    </source>
</evidence>
<dbReference type="Pfam" id="PF08100">
    <property type="entry name" value="Dimerisation"/>
    <property type="match status" value="1"/>
</dbReference>
<dbReference type="GO" id="GO:0044550">
    <property type="term" value="P:secondary metabolite biosynthetic process"/>
    <property type="evidence" value="ECO:0007669"/>
    <property type="project" value="UniProtKB-ARBA"/>
</dbReference>
<proteinExistence type="predicted"/>
<evidence type="ECO:0000256" key="3">
    <source>
        <dbReference type="ARBA" id="ARBA00022691"/>
    </source>
</evidence>
<evidence type="ECO:0000313" key="6">
    <source>
        <dbReference type="EMBL" id="CEL04190.1"/>
    </source>
</evidence>
<evidence type="ECO:0000256" key="1">
    <source>
        <dbReference type="ARBA" id="ARBA00022603"/>
    </source>
</evidence>
<protein>
    <submittedName>
        <fullName evidence="6">Uncharacterized protein</fullName>
    </submittedName>
</protein>
<organism evidence="6 7">
    <name type="scientific">Aspergillus calidoustus</name>
    <dbReference type="NCBI Taxonomy" id="454130"/>
    <lineage>
        <taxon>Eukaryota</taxon>
        <taxon>Fungi</taxon>
        <taxon>Dikarya</taxon>
        <taxon>Ascomycota</taxon>
        <taxon>Pezizomycotina</taxon>
        <taxon>Eurotiomycetes</taxon>
        <taxon>Eurotiomycetidae</taxon>
        <taxon>Eurotiales</taxon>
        <taxon>Aspergillaceae</taxon>
        <taxon>Aspergillus</taxon>
        <taxon>Aspergillus subgen. Nidulantes</taxon>
    </lineage>
</organism>
<dbReference type="Gene3D" id="3.40.50.150">
    <property type="entry name" value="Vaccinia Virus protein VP39"/>
    <property type="match status" value="1"/>
</dbReference>
<dbReference type="SUPFAM" id="SSF46785">
    <property type="entry name" value="Winged helix' DNA-binding domain"/>
    <property type="match status" value="1"/>
</dbReference>
<dbReference type="OrthoDB" id="1535081at2759"/>
<dbReference type="InterPro" id="IPR016461">
    <property type="entry name" value="COMT-like"/>
</dbReference>
<feature type="domain" description="O-methyltransferase C-terminal" evidence="4">
    <location>
        <begin position="191"/>
        <end position="398"/>
    </location>
</feature>
<dbReference type="OMA" id="HMPAHLK"/>
<accession>A0A0U5G0I6</accession>
<dbReference type="PROSITE" id="PS51683">
    <property type="entry name" value="SAM_OMT_II"/>
    <property type="match status" value="1"/>
</dbReference>
<evidence type="ECO:0000313" key="7">
    <source>
        <dbReference type="Proteomes" id="UP000054771"/>
    </source>
</evidence>
<keyword evidence="3" id="KW-0949">S-adenosyl-L-methionine</keyword>
<evidence type="ECO:0000259" key="4">
    <source>
        <dbReference type="Pfam" id="PF00891"/>
    </source>
</evidence>
<gene>
    <name evidence="6" type="ORF">ASPCAL05321</name>
</gene>
<dbReference type="GO" id="GO:0008171">
    <property type="term" value="F:O-methyltransferase activity"/>
    <property type="evidence" value="ECO:0007669"/>
    <property type="project" value="InterPro"/>
</dbReference>
<dbReference type="GO" id="GO:0032259">
    <property type="term" value="P:methylation"/>
    <property type="evidence" value="ECO:0007669"/>
    <property type="project" value="UniProtKB-KW"/>
</dbReference>
<dbReference type="InterPro" id="IPR029063">
    <property type="entry name" value="SAM-dependent_MTases_sf"/>
</dbReference>
<name>A0A0U5G0I6_ASPCI</name>
<dbReference type="PANTHER" id="PTHR43712:SF1">
    <property type="entry name" value="HYPOTHETICAL O-METHYLTRANSFERASE (EUROFUNG)-RELATED"/>
    <property type="match status" value="1"/>
</dbReference>
<dbReference type="AlphaFoldDB" id="A0A0U5G0I6"/>
<dbReference type="PANTHER" id="PTHR43712">
    <property type="entry name" value="PUTATIVE (AFU_ORTHOLOGUE AFUA_4G14580)-RELATED"/>
    <property type="match status" value="1"/>
</dbReference>
<evidence type="ECO:0000259" key="5">
    <source>
        <dbReference type="Pfam" id="PF08100"/>
    </source>
</evidence>
<keyword evidence="7" id="KW-1185">Reference proteome</keyword>
<keyword evidence="2" id="KW-0808">Transferase</keyword>
<dbReference type="Proteomes" id="UP000054771">
    <property type="component" value="Unassembled WGS sequence"/>
</dbReference>